<dbReference type="OrthoDB" id="3250044at2759"/>
<proteinExistence type="predicted"/>
<protein>
    <submittedName>
        <fullName evidence="1">Uncharacterized protein</fullName>
    </submittedName>
</protein>
<reference evidence="1 2" key="1">
    <citation type="journal article" date="2016" name="Nat. Commun.">
        <title>Ectomycorrhizal ecology is imprinted in the genome of the dominant symbiotic fungus Cenococcum geophilum.</title>
        <authorList>
            <consortium name="DOE Joint Genome Institute"/>
            <person name="Peter M."/>
            <person name="Kohler A."/>
            <person name="Ohm R.A."/>
            <person name="Kuo A."/>
            <person name="Krutzmann J."/>
            <person name="Morin E."/>
            <person name="Arend M."/>
            <person name="Barry K.W."/>
            <person name="Binder M."/>
            <person name="Choi C."/>
            <person name="Clum A."/>
            <person name="Copeland A."/>
            <person name="Grisel N."/>
            <person name="Haridas S."/>
            <person name="Kipfer T."/>
            <person name="LaButti K."/>
            <person name="Lindquist E."/>
            <person name="Lipzen A."/>
            <person name="Maire R."/>
            <person name="Meier B."/>
            <person name="Mihaltcheva S."/>
            <person name="Molinier V."/>
            <person name="Murat C."/>
            <person name="Poggeler S."/>
            <person name="Quandt C.A."/>
            <person name="Sperisen C."/>
            <person name="Tritt A."/>
            <person name="Tisserant E."/>
            <person name="Crous P.W."/>
            <person name="Henrissat B."/>
            <person name="Nehls U."/>
            <person name="Egli S."/>
            <person name="Spatafora J.W."/>
            <person name="Grigoriev I.V."/>
            <person name="Martin F.M."/>
        </authorList>
    </citation>
    <scope>NUCLEOTIDE SEQUENCE [LARGE SCALE GENOMIC DNA]</scope>
    <source>
        <strain evidence="1 2">CBS 459.81</strain>
    </source>
</reference>
<keyword evidence="2" id="KW-1185">Reference proteome</keyword>
<sequence>MDYVDRLCLGDCWDQLSPELQKNIVTQVAAIVNQLQSIPLVRPGGICGGMSRVICFSDYGAGPFVDRLELGRGLPSYL</sequence>
<dbReference type="EMBL" id="KV744957">
    <property type="protein sequence ID" value="OCK80489.1"/>
    <property type="molecule type" value="Genomic_DNA"/>
</dbReference>
<evidence type="ECO:0000313" key="2">
    <source>
        <dbReference type="Proteomes" id="UP000250266"/>
    </source>
</evidence>
<dbReference type="AlphaFoldDB" id="A0A8E2JFD2"/>
<evidence type="ECO:0000313" key="1">
    <source>
        <dbReference type="EMBL" id="OCK80489.1"/>
    </source>
</evidence>
<accession>A0A8E2JFD2</accession>
<organism evidence="1 2">
    <name type="scientific">Lepidopterella palustris CBS 459.81</name>
    <dbReference type="NCBI Taxonomy" id="1314670"/>
    <lineage>
        <taxon>Eukaryota</taxon>
        <taxon>Fungi</taxon>
        <taxon>Dikarya</taxon>
        <taxon>Ascomycota</taxon>
        <taxon>Pezizomycotina</taxon>
        <taxon>Dothideomycetes</taxon>
        <taxon>Pleosporomycetidae</taxon>
        <taxon>Mytilinidiales</taxon>
        <taxon>Argynnaceae</taxon>
        <taxon>Lepidopterella</taxon>
    </lineage>
</organism>
<dbReference type="Proteomes" id="UP000250266">
    <property type="component" value="Unassembled WGS sequence"/>
</dbReference>
<gene>
    <name evidence="1" type="ORF">K432DRAFT_382163</name>
</gene>
<name>A0A8E2JFD2_9PEZI</name>